<comment type="subcellular location">
    <subcellularLocation>
        <location evidence="1">Secreted</location>
    </subcellularLocation>
</comment>
<dbReference type="PANTHER" id="PTHR34399:SF3">
    <property type="entry name" value="AVID PROTEIN-RELATED"/>
    <property type="match status" value="1"/>
</dbReference>
<feature type="chain" id="PRO_5011707693" evidence="9">
    <location>
        <begin position="25"/>
        <end position="151"/>
    </location>
</feature>
<proteinExistence type="inferred from homology"/>
<dbReference type="PROSITE" id="PS51257">
    <property type="entry name" value="PROKAR_LIPOPROTEIN"/>
    <property type="match status" value="1"/>
</dbReference>
<keyword evidence="4 9" id="KW-0732">Signal</keyword>
<feature type="signal peptide" evidence="9">
    <location>
        <begin position="1"/>
        <end position="24"/>
    </location>
</feature>
<dbReference type="Pfam" id="PF01382">
    <property type="entry name" value="Avidin"/>
    <property type="match status" value="1"/>
</dbReference>
<evidence type="ECO:0000256" key="6">
    <source>
        <dbReference type="ARBA" id="ARBA00023180"/>
    </source>
</evidence>
<keyword evidence="5" id="KW-1015">Disulfide bond</keyword>
<feature type="binding site" evidence="8">
    <location>
        <position position="73"/>
    </location>
    <ligand>
        <name>biotin</name>
        <dbReference type="ChEBI" id="CHEBI:57586"/>
    </ligand>
</feature>
<feature type="binding site" evidence="8">
    <location>
        <position position="62"/>
    </location>
    <ligand>
        <name>biotin</name>
        <dbReference type="ChEBI" id="CHEBI:57586"/>
    </ligand>
</feature>
<dbReference type="GO" id="GO:0005576">
    <property type="term" value="C:extracellular region"/>
    <property type="evidence" value="ECO:0007669"/>
    <property type="project" value="UniProtKB-SubCell"/>
</dbReference>
<protein>
    <submittedName>
        <fullName evidence="10">Avidin family protein</fullName>
    </submittedName>
</protein>
<feature type="binding site" evidence="8">
    <location>
        <position position="110"/>
    </location>
    <ligand>
        <name>biotin</name>
        <dbReference type="ChEBI" id="CHEBI:57586"/>
    </ligand>
</feature>
<evidence type="ECO:0000256" key="8">
    <source>
        <dbReference type="PIRSR" id="PIRSR605468-50"/>
    </source>
</evidence>
<comment type="similarity">
    <text evidence="2">Belongs to the avidin/streptavidin family.</text>
</comment>
<dbReference type="AlphaFoldDB" id="A0A1H0WJJ9"/>
<reference evidence="11" key="1">
    <citation type="submission" date="2016-10" db="EMBL/GenBank/DDBJ databases">
        <authorList>
            <person name="Varghese N."/>
            <person name="Submissions S."/>
        </authorList>
    </citation>
    <scope>NUCLEOTIDE SEQUENCE [LARGE SCALE GENOMIC DNA]</scope>
    <source>
        <strain evidence="11">DSM 17101</strain>
    </source>
</reference>
<feature type="binding site" evidence="8">
    <location>
        <position position="138"/>
    </location>
    <ligand>
        <name>biotin</name>
        <dbReference type="ChEBI" id="CHEBI:57586"/>
    </ligand>
</feature>
<dbReference type="Gene3D" id="2.40.128.30">
    <property type="entry name" value="Avidin-like"/>
    <property type="match status" value="1"/>
</dbReference>
<gene>
    <name evidence="10" type="ORF">SAMN04489708_1419</name>
</gene>
<evidence type="ECO:0000256" key="4">
    <source>
        <dbReference type="ARBA" id="ARBA00022729"/>
    </source>
</evidence>
<evidence type="ECO:0000256" key="9">
    <source>
        <dbReference type="SAM" id="SignalP"/>
    </source>
</evidence>
<keyword evidence="3" id="KW-0964">Secreted</keyword>
<dbReference type="Proteomes" id="UP000199317">
    <property type="component" value="Unassembled WGS sequence"/>
</dbReference>
<dbReference type="InterPro" id="IPR051764">
    <property type="entry name" value="Avidin/Streptavidin-rel"/>
</dbReference>
<organism evidence="10 11">
    <name type="scientific">Paracidovorax cattleyae</name>
    <dbReference type="NCBI Taxonomy" id="80868"/>
    <lineage>
        <taxon>Bacteria</taxon>
        <taxon>Pseudomonadati</taxon>
        <taxon>Pseudomonadota</taxon>
        <taxon>Betaproteobacteria</taxon>
        <taxon>Burkholderiales</taxon>
        <taxon>Comamonadaceae</taxon>
        <taxon>Paracidovorax</taxon>
    </lineage>
</organism>
<dbReference type="InterPro" id="IPR005468">
    <property type="entry name" value="Avidin/str"/>
</dbReference>
<name>A0A1H0WJJ9_9BURK</name>
<dbReference type="InterPro" id="IPR036896">
    <property type="entry name" value="Avidin-like_sf"/>
</dbReference>
<evidence type="ECO:0000256" key="2">
    <source>
        <dbReference type="ARBA" id="ARBA00006297"/>
    </source>
</evidence>
<keyword evidence="11" id="KW-1185">Reference proteome</keyword>
<evidence type="ECO:0000313" key="11">
    <source>
        <dbReference type="Proteomes" id="UP000199317"/>
    </source>
</evidence>
<sequence>MIKSMYLCRYAACLALLGGCASMAQSTPTPTCTSPVGDWKNQLGSTLSITAVSPSGQISGTYTSPSGTTGSAYPLTGWVNNPAPSSTAPSNLPAFAFSVQWGSYGSITSWTGTCDVSGGVPTITTLWNLVRTGSQYSWDHILTNSDVFVPK</sequence>
<evidence type="ECO:0000256" key="7">
    <source>
        <dbReference type="ARBA" id="ARBA00023267"/>
    </source>
</evidence>
<dbReference type="PROSITE" id="PS51326">
    <property type="entry name" value="AVIDIN_2"/>
    <property type="match status" value="1"/>
</dbReference>
<dbReference type="SUPFAM" id="SSF50876">
    <property type="entry name" value="Avidin/streptavidin"/>
    <property type="match status" value="1"/>
</dbReference>
<dbReference type="InterPro" id="IPR005469">
    <property type="entry name" value="Avidin"/>
</dbReference>
<evidence type="ECO:0000256" key="1">
    <source>
        <dbReference type="ARBA" id="ARBA00004613"/>
    </source>
</evidence>
<feature type="binding site" evidence="8">
    <location>
        <position position="127"/>
    </location>
    <ligand>
        <name>biotin</name>
        <dbReference type="ChEBI" id="CHEBI:57586"/>
    </ligand>
</feature>
<keyword evidence="7 8" id="KW-0092">Biotin</keyword>
<dbReference type="GO" id="GO:0009374">
    <property type="term" value="F:biotin binding"/>
    <property type="evidence" value="ECO:0007669"/>
    <property type="project" value="InterPro"/>
</dbReference>
<dbReference type="EMBL" id="FNJL01000041">
    <property type="protein sequence ID" value="SDP90731.1"/>
    <property type="molecule type" value="Genomic_DNA"/>
</dbReference>
<evidence type="ECO:0000256" key="5">
    <source>
        <dbReference type="ARBA" id="ARBA00023157"/>
    </source>
</evidence>
<evidence type="ECO:0000313" key="10">
    <source>
        <dbReference type="EMBL" id="SDP90731.1"/>
    </source>
</evidence>
<accession>A0A1H0WJJ9</accession>
<dbReference type="RefSeq" id="WP_208606054.1">
    <property type="nucleotide sequence ID" value="NZ_CP028290.1"/>
</dbReference>
<evidence type="ECO:0000256" key="3">
    <source>
        <dbReference type="ARBA" id="ARBA00022525"/>
    </source>
</evidence>
<dbReference type="PRINTS" id="PR00709">
    <property type="entry name" value="AVIDIN"/>
</dbReference>
<keyword evidence="6" id="KW-0325">Glycoprotein</keyword>
<dbReference type="PANTHER" id="PTHR34399">
    <property type="entry name" value="AVIDIN-RELATED"/>
    <property type="match status" value="1"/>
</dbReference>